<reference evidence="14 15" key="1">
    <citation type="submission" date="2024-09" db="EMBL/GenBank/DDBJ databases">
        <authorList>
            <person name="Sun Q."/>
            <person name="Mori K."/>
        </authorList>
    </citation>
    <scope>NUCLEOTIDE SEQUENCE [LARGE SCALE GENOMIC DNA]</scope>
    <source>
        <strain evidence="14 15">JCM 12763</strain>
    </source>
</reference>
<evidence type="ECO:0000256" key="1">
    <source>
        <dbReference type="ARBA" id="ARBA00004651"/>
    </source>
</evidence>
<feature type="transmembrane region" description="Helical" evidence="9">
    <location>
        <begin position="837"/>
        <end position="856"/>
    </location>
</feature>
<evidence type="ECO:0000259" key="13">
    <source>
        <dbReference type="Pfam" id="PF20501"/>
    </source>
</evidence>
<feature type="transmembrane region" description="Helical" evidence="9">
    <location>
        <begin position="539"/>
        <end position="560"/>
    </location>
</feature>
<evidence type="ECO:0000256" key="7">
    <source>
        <dbReference type="RuleBase" id="RU000320"/>
    </source>
</evidence>
<evidence type="ECO:0000256" key="4">
    <source>
        <dbReference type="ARBA" id="ARBA00022692"/>
    </source>
</evidence>
<keyword evidence="2" id="KW-0813">Transport</keyword>
<dbReference type="InterPro" id="IPR007182">
    <property type="entry name" value="MnhB"/>
</dbReference>
<dbReference type="Proteomes" id="UP001589613">
    <property type="component" value="Unassembled WGS sequence"/>
</dbReference>
<feature type="transmembrane region" description="Helical" evidence="9">
    <location>
        <begin position="231"/>
        <end position="254"/>
    </location>
</feature>
<feature type="domain" description="MrpA C-terminal/MbhE" evidence="13">
    <location>
        <begin position="689"/>
        <end position="767"/>
    </location>
</feature>
<evidence type="ECO:0000256" key="3">
    <source>
        <dbReference type="ARBA" id="ARBA00022475"/>
    </source>
</evidence>
<feature type="transmembrane region" description="Helical" evidence="9">
    <location>
        <begin position="76"/>
        <end position="96"/>
    </location>
</feature>
<dbReference type="RefSeq" id="WP_141337022.1">
    <property type="nucleotide sequence ID" value="NZ_JBHMAX010000012.1"/>
</dbReference>
<dbReference type="InterPro" id="IPR046806">
    <property type="entry name" value="MrpA_C/MbhE"/>
</dbReference>
<evidence type="ECO:0000256" key="2">
    <source>
        <dbReference type="ARBA" id="ARBA00022448"/>
    </source>
</evidence>
<evidence type="ECO:0000256" key="5">
    <source>
        <dbReference type="ARBA" id="ARBA00022989"/>
    </source>
</evidence>
<dbReference type="PANTHER" id="PTHR43373">
    <property type="entry name" value="NA(+)/H(+) ANTIPORTER SUBUNIT"/>
    <property type="match status" value="1"/>
</dbReference>
<feature type="region of interest" description="Disordered" evidence="8">
    <location>
        <begin position="940"/>
        <end position="1022"/>
    </location>
</feature>
<feature type="compositionally biased region" description="Basic and acidic residues" evidence="8">
    <location>
        <begin position="960"/>
        <end position="979"/>
    </location>
</feature>
<gene>
    <name evidence="14" type="ORF">ACFFN0_05965</name>
</gene>
<evidence type="ECO:0000259" key="12">
    <source>
        <dbReference type="Pfam" id="PF13244"/>
    </source>
</evidence>
<feature type="transmembrane region" description="Helical" evidence="9">
    <location>
        <begin position="868"/>
        <end position="886"/>
    </location>
</feature>
<keyword evidence="6 9" id="KW-0472">Membrane</keyword>
<feature type="transmembrane region" description="Helical" evidence="9">
    <location>
        <begin position="453"/>
        <end position="474"/>
    </location>
</feature>
<keyword evidence="3" id="KW-1003">Cell membrane</keyword>
<accession>A0ABV5V1A1</accession>
<dbReference type="NCBIfam" id="NF009290">
    <property type="entry name" value="PRK12650.1"/>
    <property type="match status" value="1"/>
</dbReference>
<dbReference type="Pfam" id="PF04039">
    <property type="entry name" value="MnhB"/>
    <property type="match status" value="1"/>
</dbReference>
<feature type="transmembrane region" description="Helical" evidence="9">
    <location>
        <begin position="603"/>
        <end position="621"/>
    </location>
</feature>
<evidence type="ECO:0000313" key="15">
    <source>
        <dbReference type="Proteomes" id="UP001589613"/>
    </source>
</evidence>
<evidence type="ECO:0000256" key="6">
    <source>
        <dbReference type="ARBA" id="ARBA00023136"/>
    </source>
</evidence>
<feature type="transmembrane region" description="Helical" evidence="9">
    <location>
        <begin position="266"/>
        <end position="288"/>
    </location>
</feature>
<dbReference type="PANTHER" id="PTHR43373:SF1">
    <property type="entry name" value="NA(+)_H(+) ANTIPORTER SUBUNIT A"/>
    <property type="match status" value="1"/>
</dbReference>
<dbReference type="Pfam" id="PF00361">
    <property type="entry name" value="Proton_antipo_M"/>
    <property type="match status" value="1"/>
</dbReference>
<dbReference type="InterPro" id="IPR050616">
    <property type="entry name" value="CPA3_Na-H_Antiporter_A"/>
</dbReference>
<sequence>MSMVWTLAVCALAVLASFPLTRTLGRHAGWPLAAIYLVAAAVFWPVASRVMAGETVAWSTPWVPDLGLELSLRADGIGVVFTAIALLIGAVVLSYSTAYLSPGRNLTFYLYLVGFTFAMVGLVLADDLILLFLCWELTSLASFLLIARSGYSGEAASMRTLLITFIGGLTLLAAVGIMVAATGTTGLQEALAHPVWAERPGLTTGVAVLVLLSAFTKSAQFPFHVWLPDAMAAATPVSAYLHAAAVVKAGIFLLMRFSPLFHDVPVWNATLVTVGLLTCALGGFFALQKTDLKKLMAYSTVSQLGLIVAAIGVGTEYALAAAVLHTIAHALFKSGLFMMVGVIDHSTGTRDVRRLPELRRAMPLAFWTTVLGAASMAGIPPMLGFVSKEKIFTALLEAPGPAWTGWAALVGGALASVLTFAYSAKIVFHGFVDGRGQDRWPEDAPLHATPPALGIFAALPILAGLPLALVVGVLDTPVDRAVSAALPHVEPETHLALWHGVNAELVATLLIIAVGLVVIARRRTLMPALEKETFRLDGAGVIATLVAPVARAGMQLALLVRADNPTRHVSPVLVALALVLGGGSAGLLLTGSLAEQHPDLDRWTDLVALVVIVLGVAGTTISQSRLAATVSLSAVGVGITVQIFSLGGPDVGLTQLLVEALTILMIMLVLQKLPLRFGRSPRLGQKAAMGLALATGLAFGLGAFALTGRRERSEIADYYLTEGPEITHGYNVVNTILVEFRALDTLGELTVLGMAGAAMVAILSTVRDRYLDPPRETDRSWVPDPDIALRPRGSAADRAIHQAWGNAVPMQLLVRLTAPLLVIISVILFWRGHNAPGGGFIAALLGSAVVALVYLSSARDQAVGPARLPMVLIGGGVALAILTGLWGTVAKGSFLAPISGYVGDLYLTSALLFDLGVYAAVLGLVMEAFNLLGAAGGRERTRERADESVEGELAGPMDTTRGETPEELAERELADREKALAATRAAGAPDGPDPKGRGRVGRRTTYLTHGVPPRNLGDRSEP</sequence>
<feature type="domain" description="Na+/H+ antiporter MnhB subunit-related protein" evidence="11">
    <location>
        <begin position="810"/>
        <end position="926"/>
    </location>
</feature>
<evidence type="ECO:0000256" key="8">
    <source>
        <dbReference type="SAM" id="MobiDB-lite"/>
    </source>
</evidence>
<dbReference type="InterPro" id="IPR025383">
    <property type="entry name" value="MrpA_C/MbhD"/>
</dbReference>
<dbReference type="PRINTS" id="PR01434">
    <property type="entry name" value="NADHDHGNASE5"/>
</dbReference>
<feature type="transmembrane region" description="Helical" evidence="9">
    <location>
        <begin position="295"/>
        <end position="313"/>
    </location>
</feature>
<feature type="transmembrane region" description="Helical" evidence="9">
    <location>
        <begin position="687"/>
        <end position="706"/>
    </location>
</feature>
<feature type="transmembrane region" description="Helical" evidence="9">
    <location>
        <begin position="572"/>
        <end position="591"/>
    </location>
</feature>
<feature type="transmembrane region" description="Helical" evidence="9">
    <location>
        <begin position="906"/>
        <end position="932"/>
    </location>
</feature>
<feature type="transmembrane region" description="Helical" evidence="9">
    <location>
        <begin position="627"/>
        <end position="644"/>
    </location>
</feature>
<keyword evidence="4 7" id="KW-0812">Transmembrane</keyword>
<feature type="transmembrane region" description="Helical" evidence="9">
    <location>
        <begin position="496"/>
        <end position="519"/>
    </location>
</feature>
<comment type="caution">
    <text evidence="14">The sequence shown here is derived from an EMBL/GenBank/DDBJ whole genome shotgun (WGS) entry which is preliminary data.</text>
</comment>
<feature type="transmembrane region" description="Helical" evidence="9">
    <location>
        <begin position="656"/>
        <end position="675"/>
    </location>
</feature>
<keyword evidence="15" id="KW-1185">Reference proteome</keyword>
<dbReference type="EMBL" id="JBHMAX010000012">
    <property type="protein sequence ID" value="MFB9731582.1"/>
    <property type="molecule type" value="Genomic_DNA"/>
</dbReference>
<keyword evidence="5 9" id="KW-1133">Transmembrane helix</keyword>
<name>A0ABV5V1A1_9MICO</name>
<evidence type="ECO:0000313" key="14">
    <source>
        <dbReference type="EMBL" id="MFB9731582.1"/>
    </source>
</evidence>
<feature type="transmembrane region" description="Helical" evidence="9">
    <location>
        <begin position="108"/>
        <end position="135"/>
    </location>
</feature>
<feature type="domain" description="NADH:quinone oxidoreductase/Mrp antiporter transmembrane" evidence="10">
    <location>
        <begin position="125"/>
        <end position="399"/>
    </location>
</feature>
<dbReference type="InterPro" id="IPR001750">
    <property type="entry name" value="ND/Mrp_TM"/>
</dbReference>
<feature type="transmembrane region" description="Helical" evidence="9">
    <location>
        <begin position="319"/>
        <end position="343"/>
    </location>
</feature>
<feature type="transmembrane region" description="Helical" evidence="9">
    <location>
        <begin position="156"/>
        <end position="181"/>
    </location>
</feature>
<evidence type="ECO:0000259" key="11">
    <source>
        <dbReference type="Pfam" id="PF04039"/>
    </source>
</evidence>
<feature type="domain" description="MrpA C-terminal/MbhD" evidence="12">
    <location>
        <begin position="610"/>
        <end position="674"/>
    </location>
</feature>
<feature type="transmembrane region" description="Helical" evidence="9">
    <location>
        <begin position="201"/>
        <end position="219"/>
    </location>
</feature>
<organism evidence="14 15">
    <name type="scientific">Ornithinimicrobium kibberense</name>
    <dbReference type="NCBI Taxonomy" id="282060"/>
    <lineage>
        <taxon>Bacteria</taxon>
        <taxon>Bacillati</taxon>
        <taxon>Actinomycetota</taxon>
        <taxon>Actinomycetes</taxon>
        <taxon>Micrococcales</taxon>
        <taxon>Ornithinimicrobiaceae</taxon>
        <taxon>Ornithinimicrobium</taxon>
    </lineage>
</organism>
<feature type="transmembrane region" description="Helical" evidence="9">
    <location>
        <begin position="406"/>
        <end position="432"/>
    </location>
</feature>
<proteinExistence type="predicted"/>
<evidence type="ECO:0000259" key="10">
    <source>
        <dbReference type="Pfam" id="PF00361"/>
    </source>
</evidence>
<dbReference type="Pfam" id="PF20501">
    <property type="entry name" value="MbhE"/>
    <property type="match status" value="1"/>
</dbReference>
<feature type="transmembrane region" description="Helical" evidence="9">
    <location>
        <begin position="812"/>
        <end position="831"/>
    </location>
</feature>
<feature type="transmembrane region" description="Helical" evidence="9">
    <location>
        <begin position="364"/>
        <end position="386"/>
    </location>
</feature>
<protein>
    <submittedName>
        <fullName evidence="14">DUF4040 family protein</fullName>
    </submittedName>
</protein>
<dbReference type="Pfam" id="PF13244">
    <property type="entry name" value="MbhD"/>
    <property type="match status" value="1"/>
</dbReference>
<feature type="transmembrane region" description="Helical" evidence="9">
    <location>
        <begin position="29"/>
        <end position="47"/>
    </location>
</feature>
<evidence type="ECO:0000256" key="9">
    <source>
        <dbReference type="SAM" id="Phobius"/>
    </source>
</evidence>
<comment type="subcellular location">
    <subcellularLocation>
        <location evidence="1">Cell membrane</location>
        <topology evidence="1">Multi-pass membrane protein</topology>
    </subcellularLocation>
    <subcellularLocation>
        <location evidence="7">Membrane</location>
        <topology evidence="7">Multi-pass membrane protein</topology>
    </subcellularLocation>
</comment>